<dbReference type="InterPro" id="IPR050629">
    <property type="entry name" value="STE20/SPS1-PAK"/>
</dbReference>
<keyword evidence="4" id="KW-0547">Nucleotide-binding</keyword>
<proteinExistence type="inferred from homology"/>
<keyword evidence="6" id="KW-0067">ATP-binding</keyword>
<keyword evidence="2" id="KW-0723">Serine/threonine-protein kinase</keyword>
<reference evidence="10" key="1">
    <citation type="submission" date="2025-08" db="UniProtKB">
        <authorList>
            <consortium name="RefSeq"/>
        </authorList>
    </citation>
    <scope>IDENTIFICATION</scope>
    <source>
        <strain evidence="10">J_2021</strain>
        <tissue evidence="10">Erythrocytes</tissue>
    </source>
</reference>
<evidence type="ECO:0000256" key="4">
    <source>
        <dbReference type="ARBA" id="ARBA00022741"/>
    </source>
</evidence>
<dbReference type="GO" id="GO:0005524">
    <property type="term" value="F:ATP binding"/>
    <property type="evidence" value="ECO:0007669"/>
    <property type="project" value="UniProtKB-KW"/>
</dbReference>
<evidence type="ECO:0000313" key="9">
    <source>
        <dbReference type="Proteomes" id="UP000186698"/>
    </source>
</evidence>
<dbReference type="GeneID" id="121394427"/>
<dbReference type="InterPro" id="IPR011009">
    <property type="entry name" value="Kinase-like_dom_sf"/>
</dbReference>
<sequence length="149" mass="17986">MLGFVFCNQQGNQHYLRMYTNINEWFLKHFYFYSLARSYLPPKTIGIANVRNDPPELIISYKWTTEFYSFVKDCLTKNQTGRPKAKHLLKNHPFVNNIQNEAEVREEIRAFFLRNNEAESKNGKEFVHFPYELFDDFDWILYVKLIKEN</sequence>
<evidence type="ECO:0000256" key="6">
    <source>
        <dbReference type="ARBA" id="ARBA00022840"/>
    </source>
</evidence>
<comment type="catalytic activity">
    <reaction evidence="8">
        <text>L-seryl-[protein] + ATP = O-phospho-L-seryl-[protein] + ADP + H(+)</text>
        <dbReference type="Rhea" id="RHEA:17989"/>
        <dbReference type="Rhea" id="RHEA-COMP:9863"/>
        <dbReference type="Rhea" id="RHEA-COMP:11604"/>
        <dbReference type="ChEBI" id="CHEBI:15378"/>
        <dbReference type="ChEBI" id="CHEBI:29999"/>
        <dbReference type="ChEBI" id="CHEBI:30616"/>
        <dbReference type="ChEBI" id="CHEBI:83421"/>
        <dbReference type="ChEBI" id="CHEBI:456216"/>
        <dbReference type="EC" id="2.7.11.1"/>
    </reaction>
</comment>
<evidence type="ECO:0000256" key="5">
    <source>
        <dbReference type="ARBA" id="ARBA00022777"/>
    </source>
</evidence>
<keyword evidence="5" id="KW-0418">Kinase</keyword>
<protein>
    <submittedName>
        <fullName evidence="10">Serine/threonine-protein kinase 10-like</fullName>
    </submittedName>
</protein>
<dbReference type="KEGG" id="xla:121394427"/>
<dbReference type="PANTHER" id="PTHR48012">
    <property type="entry name" value="STERILE20-LIKE KINASE, ISOFORM B-RELATED"/>
    <property type="match status" value="1"/>
</dbReference>
<evidence type="ECO:0000313" key="10">
    <source>
        <dbReference type="RefSeq" id="XP_041421230.1"/>
    </source>
</evidence>
<dbReference type="RefSeq" id="XP_041421230.1">
    <property type="nucleotide sequence ID" value="XM_041565296.1"/>
</dbReference>
<evidence type="ECO:0000256" key="2">
    <source>
        <dbReference type="ARBA" id="ARBA00022527"/>
    </source>
</evidence>
<keyword evidence="9" id="KW-1185">Reference proteome</keyword>
<dbReference type="Proteomes" id="UP000186698">
    <property type="component" value="Chromosome 1L"/>
</dbReference>
<dbReference type="Gene3D" id="1.10.510.10">
    <property type="entry name" value="Transferase(Phosphotransferase) domain 1"/>
    <property type="match status" value="1"/>
</dbReference>
<dbReference type="SUPFAM" id="SSF56112">
    <property type="entry name" value="Protein kinase-like (PK-like)"/>
    <property type="match status" value="1"/>
</dbReference>
<evidence type="ECO:0000256" key="8">
    <source>
        <dbReference type="ARBA" id="ARBA00048679"/>
    </source>
</evidence>
<dbReference type="GO" id="GO:0005737">
    <property type="term" value="C:cytoplasm"/>
    <property type="evidence" value="ECO:0007669"/>
    <property type="project" value="TreeGrafter"/>
</dbReference>
<keyword evidence="3" id="KW-0808">Transferase</keyword>
<evidence type="ECO:0000256" key="3">
    <source>
        <dbReference type="ARBA" id="ARBA00022679"/>
    </source>
</evidence>
<evidence type="ECO:0000256" key="7">
    <source>
        <dbReference type="ARBA" id="ARBA00047899"/>
    </source>
</evidence>
<dbReference type="AlphaFoldDB" id="A0A8J1KV89"/>
<accession>A0A8J1KV89</accession>
<dbReference type="OrthoDB" id="10610488at2759"/>
<evidence type="ECO:0000256" key="1">
    <source>
        <dbReference type="ARBA" id="ARBA00008874"/>
    </source>
</evidence>
<name>A0A8J1KV89_XENLA</name>
<gene>
    <name evidence="10" type="primary">LOC121394427</name>
</gene>
<dbReference type="GO" id="GO:0004674">
    <property type="term" value="F:protein serine/threonine kinase activity"/>
    <property type="evidence" value="ECO:0007669"/>
    <property type="project" value="UniProtKB-KW"/>
</dbReference>
<comment type="catalytic activity">
    <reaction evidence="7">
        <text>L-threonyl-[protein] + ATP = O-phospho-L-threonyl-[protein] + ADP + H(+)</text>
        <dbReference type="Rhea" id="RHEA:46608"/>
        <dbReference type="Rhea" id="RHEA-COMP:11060"/>
        <dbReference type="Rhea" id="RHEA-COMP:11605"/>
        <dbReference type="ChEBI" id="CHEBI:15378"/>
        <dbReference type="ChEBI" id="CHEBI:30013"/>
        <dbReference type="ChEBI" id="CHEBI:30616"/>
        <dbReference type="ChEBI" id="CHEBI:61977"/>
        <dbReference type="ChEBI" id="CHEBI:456216"/>
        <dbReference type="EC" id="2.7.11.1"/>
    </reaction>
</comment>
<comment type="similarity">
    <text evidence="1">Belongs to the protein kinase superfamily. STE Ser/Thr protein kinase family. STE20 subfamily.</text>
</comment>
<organism evidence="9 10">
    <name type="scientific">Xenopus laevis</name>
    <name type="common">African clawed frog</name>
    <dbReference type="NCBI Taxonomy" id="8355"/>
    <lineage>
        <taxon>Eukaryota</taxon>
        <taxon>Metazoa</taxon>
        <taxon>Chordata</taxon>
        <taxon>Craniata</taxon>
        <taxon>Vertebrata</taxon>
        <taxon>Euteleostomi</taxon>
        <taxon>Amphibia</taxon>
        <taxon>Batrachia</taxon>
        <taxon>Anura</taxon>
        <taxon>Pipoidea</taxon>
        <taxon>Pipidae</taxon>
        <taxon>Xenopodinae</taxon>
        <taxon>Xenopus</taxon>
        <taxon>Xenopus</taxon>
    </lineage>
</organism>
<dbReference type="PANTHER" id="PTHR48012:SF10">
    <property type="entry name" value="FI20177P1"/>
    <property type="match status" value="1"/>
</dbReference>